<keyword evidence="3 5" id="KW-1133">Transmembrane helix</keyword>
<organism evidence="6 7">
    <name type="scientific">Flavihumibacter petaseus NBRC 106054</name>
    <dbReference type="NCBI Taxonomy" id="1220578"/>
    <lineage>
        <taxon>Bacteria</taxon>
        <taxon>Pseudomonadati</taxon>
        <taxon>Bacteroidota</taxon>
        <taxon>Chitinophagia</taxon>
        <taxon>Chitinophagales</taxon>
        <taxon>Chitinophagaceae</taxon>
        <taxon>Flavihumibacter</taxon>
    </lineage>
</organism>
<keyword evidence="7" id="KW-1185">Reference proteome</keyword>
<dbReference type="Proteomes" id="UP000033121">
    <property type="component" value="Unassembled WGS sequence"/>
</dbReference>
<feature type="transmembrane region" description="Helical" evidence="5">
    <location>
        <begin position="205"/>
        <end position="226"/>
    </location>
</feature>
<dbReference type="STRING" id="1220578.FPE01S_02_01740"/>
<dbReference type="RefSeq" id="WP_046369009.1">
    <property type="nucleotide sequence ID" value="NZ_BBWV01000002.1"/>
</dbReference>
<protein>
    <recommendedName>
        <fullName evidence="8">VIT family protein</fullName>
    </recommendedName>
</protein>
<evidence type="ECO:0000256" key="5">
    <source>
        <dbReference type="SAM" id="Phobius"/>
    </source>
</evidence>
<dbReference type="InterPro" id="IPR008217">
    <property type="entry name" value="Ccc1_fam"/>
</dbReference>
<dbReference type="CDD" id="cd02432">
    <property type="entry name" value="Nodulin-21_like_1"/>
    <property type="match status" value="1"/>
</dbReference>
<sequence length="231" mass="24302">MPVFTEKHYMTRISWLRAAVLGSNDGILSTASVAIGVAAAGTERQPIVLAAISALIAGALSMAAGEYVSVSSQADLEKADLGREKEELATIPDAELEELAKIYEARGLPPELARQVARTMMEHDALKAHARDELGINDFTAARPLQAAIASAAAFLCGGIFPLIIALTVPVRHMVVMQYATAIFFLGCSGYFAAVSGGSPVAKSILRICFWGTIAMCITALAGWIFGTSAT</sequence>
<feature type="transmembrane region" description="Helical" evidence="5">
    <location>
        <begin position="47"/>
        <end position="68"/>
    </location>
</feature>
<dbReference type="GO" id="GO:0030026">
    <property type="term" value="P:intracellular manganese ion homeostasis"/>
    <property type="evidence" value="ECO:0007669"/>
    <property type="project" value="InterPro"/>
</dbReference>
<keyword evidence="2 5" id="KW-0812">Transmembrane</keyword>
<evidence type="ECO:0000256" key="1">
    <source>
        <dbReference type="ARBA" id="ARBA00004127"/>
    </source>
</evidence>
<keyword evidence="4 5" id="KW-0472">Membrane</keyword>
<feature type="transmembrane region" description="Helical" evidence="5">
    <location>
        <begin position="147"/>
        <end position="169"/>
    </location>
</feature>
<feature type="transmembrane region" description="Helical" evidence="5">
    <location>
        <begin position="21"/>
        <end position="41"/>
    </location>
</feature>
<dbReference type="GO" id="GO:0012505">
    <property type="term" value="C:endomembrane system"/>
    <property type="evidence" value="ECO:0007669"/>
    <property type="project" value="UniProtKB-SubCell"/>
</dbReference>
<feature type="transmembrane region" description="Helical" evidence="5">
    <location>
        <begin position="175"/>
        <end position="193"/>
    </location>
</feature>
<proteinExistence type="predicted"/>
<dbReference type="GO" id="GO:0005384">
    <property type="term" value="F:manganese ion transmembrane transporter activity"/>
    <property type="evidence" value="ECO:0007669"/>
    <property type="project" value="InterPro"/>
</dbReference>
<evidence type="ECO:0000256" key="2">
    <source>
        <dbReference type="ARBA" id="ARBA00022692"/>
    </source>
</evidence>
<dbReference type="PANTHER" id="PTHR31851">
    <property type="entry name" value="FE(2+)/MN(2+) TRANSPORTER PCL1"/>
    <property type="match status" value="1"/>
</dbReference>
<dbReference type="OrthoDB" id="188924at2"/>
<evidence type="ECO:0000313" key="7">
    <source>
        <dbReference type="Proteomes" id="UP000033121"/>
    </source>
</evidence>
<accession>A0A0E9MZS5</accession>
<evidence type="ECO:0008006" key="8">
    <source>
        <dbReference type="Google" id="ProtNLM"/>
    </source>
</evidence>
<evidence type="ECO:0000256" key="3">
    <source>
        <dbReference type="ARBA" id="ARBA00022989"/>
    </source>
</evidence>
<reference evidence="6 7" key="1">
    <citation type="submission" date="2015-04" db="EMBL/GenBank/DDBJ databases">
        <title>Whole genome shotgun sequence of Flavihumibacter petaseus NBRC 106054.</title>
        <authorList>
            <person name="Miyazawa S."/>
            <person name="Hosoyama A."/>
            <person name="Hashimoto M."/>
            <person name="Noguchi M."/>
            <person name="Tsuchikane K."/>
            <person name="Ohji S."/>
            <person name="Yamazoe A."/>
            <person name="Ichikawa N."/>
            <person name="Kimura A."/>
            <person name="Fujita N."/>
        </authorList>
    </citation>
    <scope>NUCLEOTIDE SEQUENCE [LARGE SCALE GENOMIC DNA]</scope>
    <source>
        <strain evidence="6 7">NBRC 106054</strain>
    </source>
</reference>
<dbReference type="EMBL" id="BBWV01000002">
    <property type="protein sequence ID" value="GAO43069.1"/>
    <property type="molecule type" value="Genomic_DNA"/>
</dbReference>
<comment type="caution">
    <text evidence="6">The sequence shown here is derived from an EMBL/GenBank/DDBJ whole genome shotgun (WGS) entry which is preliminary data.</text>
</comment>
<evidence type="ECO:0000313" key="6">
    <source>
        <dbReference type="EMBL" id="GAO43069.1"/>
    </source>
</evidence>
<gene>
    <name evidence="6" type="ORF">FPE01S_02_01740</name>
</gene>
<evidence type="ECO:0000256" key="4">
    <source>
        <dbReference type="ARBA" id="ARBA00023136"/>
    </source>
</evidence>
<dbReference type="Pfam" id="PF01988">
    <property type="entry name" value="VIT1"/>
    <property type="match status" value="1"/>
</dbReference>
<name>A0A0E9MZS5_9BACT</name>
<dbReference type="AlphaFoldDB" id="A0A0E9MZS5"/>
<comment type="subcellular location">
    <subcellularLocation>
        <location evidence="1">Endomembrane system</location>
        <topology evidence="1">Multi-pass membrane protein</topology>
    </subcellularLocation>
</comment>